<dbReference type="EMBL" id="JAOPKA010000002">
    <property type="protein sequence ID" value="MCU4740898.1"/>
    <property type="molecule type" value="Genomic_DNA"/>
</dbReference>
<dbReference type="InterPro" id="IPR011206">
    <property type="entry name" value="Citrate_lyase_beta/mcl1/mcl2"/>
</dbReference>
<dbReference type="InterPro" id="IPR005000">
    <property type="entry name" value="Aldolase/citrate-lyase_domain"/>
</dbReference>
<dbReference type="GO" id="GO:0000287">
    <property type="term" value="F:magnesium ion binding"/>
    <property type="evidence" value="ECO:0007669"/>
    <property type="project" value="TreeGrafter"/>
</dbReference>
<dbReference type="Gene3D" id="3.20.20.60">
    <property type="entry name" value="Phosphoenolpyruvate-binding domains"/>
    <property type="match status" value="1"/>
</dbReference>
<proteinExistence type="predicted"/>
<dbReference type="GO" id="GO:0006107">
    <property type="term" value="P:oxaloacetate metabolic process"/>
    <property type="evidence" value="ECO:0007669"/>
    <property type="project" value="TreeGrafter"/>
</dbReference>
<gene>
    <name evidence="5" type="ORF">OB960_05720</name>
</gene>
<reference evidence="5" key="1">
    <citation type="submission" date="2022-09" db="EMBL/GenBank/DDBJ databases">
        <title>Enrichment on poylsaccharides allowed isolation of novel metabolic and taxonomic groups of Haloarchaea.</title>
        <authorList>
            <person name="Sorokin D.Y."/>
            <person name="Elcheninov A.G."/>
            <person name="Khizhniak T.V."/>
            <person name="Kolganova T.V."/>
            <person name="Kublanov I.V."/>
        </authorList>
    </citation>
    <scope>NUCLEOTIDE SEQUENCE</scope>
    <source>
        <strain evidence="5">AArc-xg1-1</strain>
    </source>
</reference>
<dbReference type="AlphaFoldDB" id="A0AAP2YXN6"/>
<dbReference type="PIRSF" id="PIRSF015582">
    <property type="entry name" value="Cit_lyase_B"/>
    <property type="match status" value="1"/>
</dbReference>
<dbReference type="Pfam" id="PF03328">
    <property type="entry name" value="HpcH_HpaI"/>
    <property type="match status" value="1"/>
</dbReference>
<dbReference type="GO" id="GO:0016829">
    <property type="term" value="F:lyase activity"/>
    <property type="evidence" value="ECO:0007669"/>
    <property type="project" value="UniProtKB-KW"/>
</dbReference>
<dbReference type="InterPro" id="IPR040442">
    <property type="entry name" value="Pyrv_kinase-like_dom_sf"/>
</dbReference>
<sequence length="283" mass="30334">MSRRSVLFTPGDRPDMLRKAPRSGADVVVFDLEDAVAPARTDDARAAVREVLSDPAFDPDCEVCVRVNPGERAIADLEALLESSSLRFDGVVLPKVSAGVDVERLSTFLTDRDRTVPVFALIETARGVLAADEIAAVPATDALVFGAEDLAADVGASRTPEGTEVVYARQRVVLAAAAHGCTAIDTLHTDFEDEAGLREDTAVARQFGYDGKLAIHPAQIEPIHDAFTPSEADVAWAERVLEARRAADADGRGVFEVDGEMIDQPLIERAERVLELASETDAV</sequence>
<accession>A0AAP2YXN6</accession>
<keyword evidence="5" id="KW-0456">Lyase</keyword>
<dbReference type="PANTHER" id="PTHR32308:SF0">
    <property type="entry name" value="HPCH_HPAI ALDOLASE_CITRATE LYASE DOMAIN-CONTAINING PROTEIN"/>
    <property type="match status" value="1"/>
</dbReference>
<evidence type="ECO:0000259" key="4">
    <source>
        <dbReference type="Pfam" id="PF03328"/>
    </source>
</evidence>
<dbReference type="InterPro" id="IPR015813">
    <property type="entry name" value="Pyrv/PenolPyrv_kinase-like_dom"/>
</dbReference>
<evidence type="ECO:0000313" key="6">
    <source>
        <dbReference type="Proteomes" id="UP001321018"/>
    </source>
</evidence>
<feature type="domain" description="HpcH/HpaI aldolase/citrate lyase" evidence="4">
    <location>
        <begin position="4"/>
        <end position="217"/>
    </location>
</feature>
<dbReference type="PANTHER" id="PTHR32308">
    <property type="entry name" value="LYASE BETA SUBUNIT, PUTATIVE (AFU_ORTHOLOGUE AFUA_4G13030)-RELATED"/>
    <property type="match status" value="1"/>
</dbReference>
<evidence type="ECO:0000256" key="3">
    <source>
        <dbReference type="ARBA" id="ARBA00022842"/>
    </source>
</evidence>
<keyword evidence="3" id="KW-0460">Magnesium</keyword>
<comment type="cofactor">
    <cofactor evidence="1">
        <name>Mg(2+)</name>
        <dbReference type="ChEBI" id="CHEBI:18420"/>
    </cofactor>
</comment>
<dbReference type="Proteomes" id="UP001321018">
    <property type="component" value="Unassembled WGS sequence"/>
</dbReference>
<protein>
    <submittedName>
        <fullName evidence="5">CoA ester lyase</fullName>
    </submittedName>
</protein>
<dbReference type="RefSeq" id="WP_338002734.1">
    <property type="nucleotide sequence ID" value="NZ_JAOPKA010000002.1"/>
</dbReference>
<organism evidence="5 6">
    <name type="scientific">Natronoglomus mannanivorans</name>
    <dbReference type="NCBI Taxonomy" id="2979990"/>
    <lineage>
        <taxon>Archaea</taxon>
        <taxon>Methanobacteriati</taxon>
        <taxon>Methanobacteriota</taxon>
        <taxon>Stenosarchaea group</taxon>
        <taxon>Halobacteria</taxon>
        <taxon>Halobacteriales</taxon>
        <taxon>Natrialbaceae</taxon>
        <taxon>Natronoglomus</taxon>
    </lineage>
</organism>
<evidence type="ECO:0000256" key="2">
    <source>
        <dbReference type="ARBA" id="ARBA00022723"/>
    </source>
</evidence>
<evidence type="ECO:0000256" key="1">
    <source>
        <dbReference type="ARBA" id="ARBA00001946"/>
    </source>
</evidence>
<comment type="caution">
    <text evidence="5">The sequence shown here is derived from an EMBL/GenBank/DDBJ whole genome shotgun (WGS) entry which is preliminary data.</text>
</comment>
<keyword evidence="2" id="KW-0479">Metal-binding</keyword>
<evidence type="ECO:0000313" key="5">
    <source>
        <dbReference type="EMBL" id="MCU4740898.1"/>
    </source>
</evidence>
<name>A0AAP2YXN6_9EURY</name>
<dbReference type="SUPFAM" id="SSF51621">
    <property type="entry name" value="Phosphoenolpyruvate/pyruvate domain"/>
    <property type="match status" value="1"/>
</dbReference>